<dbReference type="EMBL" id="JACHHP010000006">
    <property type="protein sequence ID" value="MBB5209427.1"/>
    <property type="molecule type" value="Genomic_DNA"/>
</dbReference>
<comment type="caution">
    <text evidence="3">The sequence shown here is derived from an EMBL/GenBank/DDBJ whole genome shotgun (WGS) entry which is preliminary data.</text>
</comment>
<proteinExistence type="predicted"/>
<dbReference type="InterPro" id="IPR005801">
    <property type="entry name" value="ADC_synthase"/>
</dbReference>
<dbReference type="RefSeq" id="WP_183961964.1">
    <property type="nucleotide sequence ID" value="NZ_JACHHP010000006.1"/>
</dbReference>
<dbReference type="GO" id="GO:0004049">
    <property type="term" value="F:anthranilate synthase activity"/>
    <property type="evidence" value="ECO:0007669"/>
    <property type="project" value="UniProtKB-EC"/>
</dbReference>
<dbReference type="Gene3D" id="3.60.120.10">
    <property type="entry name" value="Anthranilate synthase"/>
    <property type="match status" value="1"/>
</dbReference>
<dbReference type="Pfam" id="PF00425">
    <property type="entry name" value="Chorismate_bind"/>
    <property type="match status" value="1"/>
</dbReference>
<dbReference type="Pfam" id="PF04715">
    <property type="entry name" value="Anth_synt_I_N"/>
    <property type="match status" value="1"/>
</dbReference>
<dbReference type="PANTHER" id="PTHR11236:SF9">
    <property type="entry name" value="ANTHRANILATE SYNTHASE COMPONENT 1"/>
    <property type="match status" value="1"/>
</dbReference>
<dbReference type="Proteomes" id="UP000521199">
    <property type="component" value="Unassembled WGS sequence"/>
</dbReference>
<accession>A0A7W8D884</accession>
<keyword evidence="4" id="KW-1185">Reference proteome</keyword>
<dbReference type="GO" id="GO:0000162">
    <property type="term" value="P:L-tryptophan biosynthetic process"/>
    <property type="evidence" value="ECO:0007669"/>
    <property type="project" value="TreeGrafter"/>
</dbReference>
<dbReference type="PRINTS" id="PR00095">
    <property type="entry name" value="ANTSNTHASEI"/>
</dbReference>
<feature type="domain" description="Anthranilate synthase component I N-terminal" evidence="2">
    <location>
        <begin position="18"/>
        <end position="142"/>
    </location>
</feature>
<sequence length="449" mass="48295">MLTTPLPDHLDLLALHQRNPQRYPCLLQSAARGNARARYDVLLAFPQGGLRLDADGVTRDLSGACIDGTFLAALDARFAHERTQRDADDGLPFHGGWAVYLGYELAAQLEPRLRLPQAPGALPVAVALRCPVAVVRDHARGCVTVVAEPDHAACAERVRADVDALGDTLPVRIDIDAPHEDAPEAFLRGVAAIHDYLVAGDVFQVNLSRGWQARVGADTTAAALYGALRTANPAPFAGLFAWDDWAVISSSPERLLSVRDRVIETRPIAGTRARIAGDADADRIRELVGHPKERAEHIMLIDLERNDLGRVCAPGSVVVDELMTVESYAHVHHIVSNVRGVLRGDVTPGQAIAAVFPGGTITGCPKVRCMEIIAELEATGRGPYTGAIGYLDRNGDMDLNILIRTLWLQDGIVRWRAGAGIVADSDAAAELAETRAKARGLLRALGLRD</sequence>
<dbReference type="PANTHER" id="PTHR11236">
    <property type="entry name" value="AMINOBENZOATE/ANTHRANILATE SYNTHASE"/>
    <property type="match status" value="1"/>
</dbReference>
<evidence type="ECO:0000313" key="3">
    <source>
        <dbReference type="EMBL" id="MBB5209427.1"/>
    </source>
</evidence>
<evidence type="ECO:0000259" key="1">
    <source>
        <dbReference type="Pfam" id="PF00425"/>
    </source>
</evidence>
<feature type="domain" description="Chorismate-utilising enzyme C-terminal" evidence="1">
    <location>
        <begin position="184"/>
        <end position="437"/>
    </location>
</feature>
<evidence type="ECO:0000259" key="2">
    <source>
        <dbReference type="Pfam" id="PF04715"/>
    </source>
</evidence>
<protein>
    <submittedName>
        <fullName evidence="3">Anthranilate synthase component 1</fullName>
        <ecNumber evidence="3">4.1.3.27</ecNumber>
    </submittedName>
</protein>
<dbReference type="SUPFAM" id="SSF56322">
    <property type="entry name" value="ADC synthase"/>
    <property type="match status" value="1"/>
</dbReference>
<dbReference type="InterPro" id="IPR019999">
    <property type="entry name" value="Anth_synth_I-like"/>
</dbReference>
<name>A0A7W8D884_9GAMM</name>
<dbReference type="InterPro" id="IPR006805">
    <property type="entry name" value="Anth_synth_I_N"/>
</dbReference>
<dbReference type="EC" id="4.1.3.27" evidence="3"/>
<keyword evidence="3" id="KW-0456">Lyase</keyword>
<dbReference type="AlphaFoldDB" id="A0A7W8D884"/>
<reference evidence="3 4" key="1">
    <citation type="submission" date="2020-08" db="EMBL/GenBank/DDBJ databases">
        <title>Genomic Encyclopedia of Type Strains, Phase IV (KMG-IV): sequencing the most valuable type-strain genomes for metagenomic binning, comparative biology and taxonomic classification.</title>
        <authorList>
            <person name="Goeker M."/>
        </authorList>
    </citation>
    <scope>NUCLEOTIDE SEQUENCE [LARGE SCALE GENOMIC DNA]</scope>
    <source>
        <strain evidence="3 4">DSM 24163</strain>
    </source>
</reference>
<dbReference type="NCBIfam" id="NF006563">
    <property type="entry name" value="PRK09070.1"/>
    <property type="match status" value="1"/>
</dbReference>
<organism evidence="3 4">
    <name type="scientific">Chiayiivirga flava</name>
    <dbReference type="NCBI Taxonomy" id="659595"/>
    <lineage>
        <taxon>Bacteria</taxon>
        <taxon>Pseudomonadati</taxon>
        <taxon>Pseudomonadota</taxon>
        <taxon>Gammaproteobacteria</taxon>
        <taxon>Lysobacterales</taxon>
        <taxon>Lysobacteraceae</taxon>
        <taxon>Chiayiivirga</taxon>
    </lineage>
</organism>
<gene>
    <name evidence="3" type="ORF">HNQ52_002996</name>
</gene>
<dbReference type="InterPro" id="IPR015890">
    <property type="entry name" value="Chorismate_C"/>
</dbReference>
<evidence type="ECO:0000313" key="4">
    <source>
        <dbReference type="Proteomes" id="UP000521199"/>
    </source>
</evidence>